<evidence type="ECO:0000256" key="1">
    <source>
        <dbReference type="ARBA" id="ARBA00022660"/>
    </source>
</evidence>
<name>A0A934K9T5_9BACT</name>
<dbReference type="GO" id="GO:0015990">
    <property type="term" value="P:electron transport coupled proton transport"/>
    <property type="evidence" value="ECO:0007669"/>
    <property type="project" value="TreeGrafter"/>
</dbReference>
<evidence type="ECO:0000313" key="6">
    <source>
        <dbReference type="EMBL" id="MBJ7604436.1"/>
    </source>
</evidence>
<dbReference type="GO" id="GO:0022904">
    <property type="term" value="P:respiratory electron transport chain"/>
    <property type="evidence" value="ECO:0007669"/>
    <property type="project" value="TreeGrafter"/>
</dbReference>
<feature type="domain" description="Cytochrome oxidase subunit I profile" evidence="5">
    <location>
        <begin position="18"/>
        <end position="149"/>
    </location>
</feature>
<dbReference type="SUPFAM" id="SSF81442">
    <property type="entry name" value="Cytochrome c oxidase subunit I-like"/>
    <property type="match status" value="1"/>
</dbReference>
<dbReference type="InterPro" id="IPR023616">
    <property type="entry name" value="Cyt_c_oxase-like_su1_dom"/>
</dbReference>
<reference evidence="6 7" key="1">
    <citation type="submission" date="2020-10" db="EMBL/GenBank/DDBJ databases">
        <title>Ca. Dormibacterota MAGs.</title>
        <authorList>
            <person name="Montgomery K."/>
        </authorList>
    </citation>
    <scope>NUCLEOTIDE SEQUENCE [LARGE SCALE GENOMIC DNA]</scope>
    <source>
        <strain evidence="6">SC8811_S16_3</strain>
    </source>
</reference>
<dbReference type="GO" id="GO:0016020">
    <property type="term" value="C:membrane"/>
    <property type="evidence" value="ECO:0007669"/>
    <property type="project" value="InterPro"/>
</dbReference>
<evidence type="ECO:0000256" key="2">
    <source>
        <dbReference type="ARBA" id="ARBA00022982"/>
    </source>
</evidence>
<evidence type="ECO:0000256" key="4">
    <source>
        <dbReference type="SAM" id="Phobius"/>
    </source>
</evidence>
<evidence type="ECO:0000256" key="3">
    <source>
        <dbReference type="ARBA" id="ARBA00025218"/>
    </source>
</evidence>
<dbReference type="InterPro" id="IPR000883">
    <property type="entry name" value="Cyt_C_Oxase_1"/>
</dbReference>
<dbReference type="GO" id="GO:0004129">
    <property type="term" value="F:cytochrome-c oxidase activity"/>
    <property type="evidence" value="ECO:0007669"/>
    <property type="project" value="InterPro"/>
</dbReference>
<evidence type="ECO:0000259" key="5">
    <source>
        <dbReference type="PROSITE" id="PS50855"/>
    </source>
</evidence>
<dbReference type="RefSeq" id="WP_338182086.1">
    <property type="nucleotide sequence ID" value="NZ_JAEKNQ010000058.1"/>
</dbReference>
<evidence type="ECO:0000313" key="7">
    <source>
        <dbReference type="Proteomes" id="UP000620075"/>
    </source>
</evidence>
<dbReference type="PANTHER" id="PTHR10422:SF18">
    <property type="entry name" value="CYTOCHROME C OXIDASE SUBUNIT 1"/>
    <property type="match status" value="1"/>
</dbReference>
<dbReference type="InterPro" id="IPR036927">
    <property type="entry name" value="Cyt_c_oxase-like_su1_sf"/>
</dbReference>
<sequence length="149" mass="16509">MASVLAPPRPKSYDDTFFKPVSLWLTTTDHKLIGIMYMTTGMLAFVIGGILALVMRIQLAQPNLKVIDAETYNQLLSAHGTTMIFFFVTIFMTGIANYFVPLLIGARDMAFPRVNLLGFWLIPISIAIYYTGFFTGGALDAGWTGYPPL</sequence>
<keyword evidence="4" id="KW-0812">Transmembrane</keyword>
<dbReference type="Proteomes" id="UP000620075">
    <property type="component" value="Unassembled WGS sequence"/>
</dbReference>
<proteinExistence type="predicted"/>
<feature type="transmembrane region" description="Helical" evidence="4">
    <location>
        <begin position="116"/>
        <end position="139"/>
    </location>
</feature>
<dbReference type="PROSITE" id="PS50855">
    <property type="entry name" value="COX1"/>
    <property type="match status" value="1"/>
</dbReference>
<comment type="function">
    <text evidence="3">Cytochrome c oxidase is the component of the respiratory chain that catalyzes the reduction of oxygen to water. Subunits 1-3 form the functional core of the enzyme complex. CO I is the catalytic subunit of the enzyme. Electrons originating in cytochrome c are transferred via the copper A center of subunit 2 and heme A of subunit 1 to the bimetallic center formed by heme A3 and copper B.</text>
</comment>
<gene>
    <name evidence="6" type="ORF">JF888_14825</name>
</gene>
<dbReference type="Pfam" id="PF00115">
    <property type="entry name" value="COX1"/>
    <property type="match status" value="1"/>
</dbReference>
<keyword evidence="1" id="KW-0679">Respiratory chain</keyword>
<organism evidence="6 7">
    <name type="scientific">Candidatus Dormiibacter inghamiae</name>
    <dbReference type="NCBI Taxonomy" id="3127013"/>
    <lineage>
        <taxon>Bacteria</taxon>
        <taxon>Bacillati</taxon>
        <taxon>Candidatus Dormiibacterota</taxon>
        <taxon>Candidatus Dormibacteria</taxon>
        <taxon>Candidatus Dormibacterales</taxon>
        <taxon>Candidatus Dormibacteraceae</taxon>
        <taxon>Candidatus Dormiibacter</taxon>
    </lineage>
</organism>
<dbReference type="EMBL" id="JAEKNQ010000058">
    <property type="protein sequence ID" value="MBJ7604436.1"/>
    <property type="molecule type" value="Genomic_DNA"/>
</dbReference>
<protein>
    <submittedName>
        <fullName evidence="6">Cbb3-type cytochrome c oxidase subunit I</fullName>
    </submittedName>
</protein>
<dbReference type="GO" id="GO:0020037">
    <property type="term" value="F:heme binding"/>
    <property type="evidence" value="ECO:0007669"/>
    <property type="project" value="InterPro"/>
</dbReference>
<dbReference type="GO" id="GO:0009060">
    <property type="term" value="P:aerobic respiration"/>
    <property type="evidence" value="ECO:0007669"/>
    <property type="project" value="InterPro"/>
</dbReference>
<dbReference type="AlphaFoldDB" id="A0A934K9T5"/>
<dbReference type="PRINTS" id="PR01165">
    <property type="entry name" value="CYCOXIDASEI"/>
</dbReference>
<dbReference type="Gene3D" id="1.20.210.10">
    <property type="entry name" value="Cytochrome c oxidase-like, subunit I domain"/>
    <property type="match status" value="1"/>
</dbReference>
<keyword evidence="4" id="KW-0472">Membrane</keyword>
<accession>A0A934K9T5</accession>
<feature type="transmembrane region" description="Helical" evidence="4">
    <location>
        <begin position="32"/>
        <end position="55"/>
    </location>
</feature>
<comment type="caution">
    <text evidence="6">The sequence shown here is derived from an EMBL/GenBank/DDBJ whole genome shotgun (WGS) entry which is preliminary data.</text>
</comment>
<feature type="transmembrane region" description="Helical" evidence="4">
    <location>
        <begin position="83"/>
        <end position="104"/>
    </location>
</feature>
<keyword evidence="1" id="KW-0813">Transport</keyword>
<keyword evidence="4" id="KW-1133">Transmembrane helix</keyword>
<feature type="non-terminal residue" evidence="6">
    <location>
        <position position="149"/>
    </location>
</feature>
<keyword evidence="2" id="KW-0249">Electron transport</keyword>
<dbReference type="PANTHER" id="PTHR10422">
    <property type="entry name" value="CYTOCHROME C OXIDASE SUBUNIT 1"/>
    <property type="match status" value="1"/>
</dbReference>